<protein>
    <submittedName>
        <fullName evidence="2">Uncharacterized protein</fullName>
    </submittedName>
</protein>
<keyword evidence="1" id="KW-0732">Signal</keyword>
<feature type="signal peptide" evidence="1">
    <location>
        <begin position="1"/>
        <end position="27"/>
    </location>
</feature>
<evidence type="ECO:0000313" key="2">
    <source>
        <dbReference type="EMBL" id="TKG71639.1"/>
    </source>
</evidence>
<reference evidence="2 3" key="1">
    <citation type="journal article" date="2015" name="Antonie Van Leeuwenhoek">
        <title>Prauserella endophytica sp. nov., an endophytic actinobacterium isolated from Tamarix taklamakanensis.</title>
        <authorList>
            <person name="Liu J.M."/>
            <person name="Habden X."/>
            <person name="Guo L."/>
            <person name="Tuo L."/>
            <person name="Jiang Z.K."/>
            <person name="Liu S.W."/>
            <person name="Liu X.F."/>
            <person name="Chen L."/>
            <person name="Li R.F."/>
            <person name="Zhang Y.Q."/>
            <person name="Sun C.H."/>
        </authorList>
    </citation>
    <scope>NUCLEOTIDE SEQUENCE [LARGE SCALE GENOMIC DNA]</scope>
    <source>
        <strain evidence="2 3">CGMCC 4.7182</strain>
    </source>
</reference>
<gene>
    <name evidence="2" type="ORF">FCN18_12810</name>
</gene>
<evidence type="ECO:0000256" key="1">
    <source>
        <dbReference type="SAM" id="SignalP"/>
    </source>
</evidence>
<comment type="caution">
    <text evidence="2">The sequence shown here is derived from an EMBL/GenBank/DDBJ whole genome shotgun (WGS) entry which is preliminary data.</text>
</comment>
<dbReference type="EMBL" id="SWMS01000005">
    <property type="protein sequence ID" value="TKG71639.1"/>
    <property type="molecule type" value="Genomic_DNA"/>
</dbReference>
<keyword evidence="3" id="KW-1185">Reference proteome</keyword>
<accession>A0ABY2S8K3</accession>
<dbReference type="Proteomes" id="UP000309992">
    <property type="component" value="Unassembled WGS sequence"/>
</dbReference>
<proteinExistence type="predicted"/>
<feature type="chain" id="PRO_5045267095" evidence="1">
    <location>
        <begin position="28"/>
        <end position="75"/>
    </location>
</feature>
<evidence type="ECO:0000313" key="3">
    <source>
        <dbReference type="Proteomes" id="UP000309992"/>
    </source>
</evidence>
<name>A0ABY2S8K3_9PSEU</name>
<dbReference type="RefSeq" id="WP_137095099.1">
    <property type="nucleotide sequence ID" value="NZ_SWMS01000005.1"/>
</dbReference>
<sequence>MLTKLKRHAARALVAAALIAMPAGMIATTPLASSQTDRETDSQQAWMIPFPGWWAGKVYCMTFPDQPGCGGGVIA</sequence>
<organism evidence="2 3">
    <name type="scientific">Prauserella endophytica</name>
    <dbReference type="NCBI Taxonomy" id="1592324"/>
    <lineage>
        <taxon>Bacteria</taxon>
        <taxon>Bacillati</taxon>
        <taxon>Actinomycetota</taxon>
        <taxon>Actinomycetes</taxon>
        <taxon>Pseudonocardiales</taxon>
        <taxon>Pseudonocardiaceae</taxon>
        <taxon>Prauserella</taxon>
        <taxon>Prauserella coralliicola group</taxon>
    </lineage>
</organism>